<organism evidence="2 3">
    <name type="scientific">Streptomyces aurantiacus JA 4570</name>
    <dbReference type="NCBI Taxonomy" id="1286094"/>
    <lineage>
        <taxon>Bacteria</taxon>
        <taxon>Bacillati</taxon>
        <taxon>Actinomycetota</taxon>
        <taxon>Actinomycetes</taxon>
        <taxon>Kitasatosporales</taxon>
        <taxon>Streptomycetaceae</taxon>
        <taxon>Streptomyces</taxon>
        <taxon>Streptomyces aurantiacus group</taxon>
    </lineage>
</organism>
<name>S3Z9U0_9ACTN</name>
<evidence type="ECO:0000313" key="2">
    <source>
        <dbReference type="EMBL" id="EPH39354.1"/>
    </source>
</evidence>
<sequence>MRGDVVRGRRDGAAGGEQGLVEQGAGALLGVLAFARAGQGRVQRGVRLLHPAQGVDRVVRARGERRPHLAASTLATRPRSSAVGTPSPVPPSSPRASARSASASPRAPGNRCAAWASSPARRSTAARNVPAWSTAPSAARRCTAARPLSAAPTASRA</sequence>
<dbReference type="Proteomes" id="UP000014629">
    <property type="component" value="Unassembled WGS sequence"/>
</dbReference>
<proteinExistence type="predicted"/>
<dbReference type="PATRIC" id="fig|1286094.4.peg.7511"/>
<feature type="region of interest" description="Disordered" evidence="1">
    <location>
        <begin position="59"/>
        <end position="157"/>
    </location>
</feature>
<keyword evidence="3" id="KW-1185">Reference proteome</keyword>
<comment type="caution">
    <text evidence="2">The sequence shown here is derived from an EMBL/GenBank/DDBJ whole genome shotgun (WGS) entry which is preliminary data.</text>
</comment>
<accession>S3Z9U0</accession>
<evidence type="ECO:0000313" key="3">
    <source>
        <dbReference type="Proteomes" id="UP000014629"/>
    </source>
</evidence>
<dbReference type="EMBL" id="AOPZ01000546">
    <property type="protein sequence ID" value="EPH39354.1"/>
    <property type="molecule type" value="Genomic_DNA"/>
</dbReference>
<evidence type="ECO:0000256" key="1">
    <source>
        <dbReference type="SAM" id="MobiDB-lite"/>
    </source>
</evidence>
<protein>
    <submittedName>
        <fullName evidence="2">Uncharacterized protein</fullName>
    </submittedName>
</protein>
<gene>
    <name evidence="2" type="ORF">STRAU_7583</name>
</gene>
<dbReference type="AlphaFoldDB" id="S3Z9U0"/>
<reference evidence="2 3" key="1">
    <citation type="submission" date="2013-02" db="EMBL/GenBank/DDBJ databases">
        <title>Draft Genome Sequence of Streptomyces aurantiacus, Which Produces Setomimycin.</title>
        <authorList>
            <person name="Gruening B.A."/>
            <person name="Praeg A."/>
            <person name="Erxleben A."/>
            <person name="Guenther S."/>
            <person name="Mueller M."/>
        </authorList>
    </citation>
    <scope>NUCLEOTIDE SEQUENCE [LARGE SCALE GENOMIC DNA]</scope>
    <source>
        <strain evidence="2 3">JA 4570</strain>
    </source>
</reference>
<feature type="compositionally biased region" description="Low complexity" evidence="1">
    <location>
        <begin position="94"/>
        <end position="127"/>
    </location>
</feature>